<dbReference type="InterPro" id="IPR036645">
    <property type="entry name" value="Elafin-like_sf"/>
</dbReference>
<dbReference type="EMBL" id="JAZGQO010000014">
    <property type="protein sequence ID" value="KAK6171454.1"/>
    <property type="molecule type" value="Genomic_DNA"/>
</dbReference>
<gene>
    <name evidence="3" type="ORF">SNE40_019641</name>
</gene>
<keyword evidence="4" id="KW-1185">Reference proteome</keyword>
<dbReference type="GO" id="GO:0030414">
    <property type="term" value="F:peptidase inhibitor activity"/>
    <property type="evidence" value="ECO:0007669"/>
    <property type="project" value="InterPro"/>
</dbReference>
<feature type="domain" description="WAP" evidence="2">
    <location>
        <begin position="104"/>
        <end position="156"/>
    </location>
</feature>
<reference evidence="3 4" key="1">
    <citation type="submission" date="2024-01" db="EMBL/GenBank/DDBJ databases">
        <title>The genome of the rayed Mediterranean limpet Patella caerulea (Linnaeus, 1758).</title>
        <authorList>
            <person name="Anh-Thu Weber A."/>
            <person name="Halstead-Nussloch G."/>
        </authorList>
    </citation>
    <scope>NUCLEOTIDE SEQUENCE [LARGE SCALE GENOMIC DNA]</scope>
    <source>
        <strain evidence="3">AATW-2023a</strain>
        <tissue evidence="3">Whole specimen</tissue>
    </source>
</reference>
<feature type="signal peptide" evidence="1">
    <location>
        <begin position="1"/>
        <end position="20"/>
    </location>
</feature>
<dbReference type="InterPro" id="IPR008197">
    <property type="entry name" value="WAP_dom"/>
</dbReference>
<feature type="chain" id="PRO_5042962973" description="WAP domain-containing protein" evidence="1">
    <location>
        <begin position="21"/>
        <end position="163"/>
    </location>
</feature>
<accession>A0AAN8JBL4</accession>
<keyword evidence="1" id="KW-0732">Signal</keyword>
<dbReference type="PRINTS" id="PR00003">
    <property type="entry name" value="4DISULPHCORE"/>
</dbReference>
<evidence type="ECO:0000313" key="4">
    <source>
        <dbReference type="Proteomes" id="UP001347796"/>
    </source>
</evidence>
<protein>
    <recommendedName>
        <fullName evidence="2">WAP domain-containing protein</fullName>
    </recommendedName>
</protein>
<evidence type="ECO:0000313" key="3">
    <source>
        <dbReference type="EMBL" id="KAK6171454.1"/>
    </source>
</evidence>
<dbReference type="Proteomes" id="UP001347796">
    <property type="component" value="Unassembled WGS sequence"/>
</dbReference>
<comment type="caution">
    <text evidence="3">The sequence shown here is derived from an EMBL/GenBank/DDBJ whole genome shotgun (WGS) entry which is preliminary data.</text>
</comment>
<dbReference type="SUPFAM" id="SSF57256">
    <property type="entry name" value="Elafin-like"/>
    <property type="match status" value="1"/>
</dbReference>
<sequence>MTSHHIYLLALCFAVSTAKAAWPYPCDSVRCHSKLPFCRIQRVDCFTSPCYPVAVCTNSPPPVPSVCSVGGPVINANMNQIKCSSDANCPDGTYCTGGSCCWTNPEKPGSCPRQKRSYRKIRVKRCGRPCSIDSDCSGNQKCCLSGGCGHICRSPVIEQNDFF</sequence>
<dbReference type="AlphaFoldDB" id="A0AAN8JBL4"/>
<evidence type="ECO:0000259" key="2">
    <source>
        <dbReference type="PROSITE" id="PS51390"/>
    </source>
</evidence>
<proteinExistence type="predicted"/>
<dbReference type="SMART" id="SM00217">
    <property type="entry name" value="WAP"/>
    <property type="match status" value="1"/>
</dbReference>
<name>A0AAN8JBL4_PATCE</name>
<dbReference type="GO" id="GO:0005576">
    <property type="term" value="C:extracellular region"/>
    <property type="evidence" value="ECO:0007669"/>
    <property type="project" value="InterPro"/>
</dbReference>
<evidence type="ECO:0000256" key="1">
    <source>
        <dbReference type="SAM" id="SignalP"/>
    </source>
</evidence>
<dbReference type="PROSITE" id="PS51390">
    <property type="entry name" value="WAP"/>
    <property type="match status" value="1"/>
</dbReference>
<dbReference type="Gene3D" id="4.10.75.10">
    <property type="entry name" value="Elafin-like"/>
    <property type="match status" value="1"/>
</dbReference>
<dbReference type="Pfam" id="PF00095">
    <property type="entry name" value="WAP"/>
    <property type="match status" value="1"/>
</dbReference>
<organism evidence="3 4">
    <name type="scientific">Patella caerulea</name>
    <name type="common">Rayed Mediterranean limpet</name>
    <dbReference type="NCBI Taxonomy" id="87958"/>
    <lineage>
        <taxon>Eukaryota</taxon>
        <taxon>Metazoa</taxon>
        <taxon>Spiralia</taxon>
        <taxon>Lophotrochozoa</taxon>
        <taxon>Mollusca</taxon>
        <taxon>Gastropoda</taxon>
        <taxon>Patellogastropoda</taxon>
        <taxon>Patelloidea</taxon>
        <taxon>Patellidae</taxon>
        <taxon>Patella</taxon>
    </lineage>
</organism>